<feature type="non-terminal residue" evidence="3">
    <location>
        <position position="1"/>
    </location>
</feature>
<dbReference type="EMBL" id="JAXIVU010000047">
    <property type="protein sequence ID" value="MDY7220507.1"/>
    <property type="molecule type" value="Genomic_DNA"/>
</dbReference>
<dbReference type="SUPFAM" id="SSF46689">
    <property type="entry name" value="Homeodomain-like"/>
    <property type="match status" value="1"/>
</dbReference>
<proteinExistence type="inferred from homology"/>
<keyword evidence="2" id="KW-0175">Coiled coil</keyword>
<feature type="coiled-coil region" evidence="2">
    <location>
        <begin position="46"/>
        <end position="73"/>
    </location>
</feature>
<name>A0ABU5GU46_9GAMM</name>
<accession>A0ABU5GU46</accession>
<dbReference type="Gene3D" id="1.10.10.60">
    <property type="entry name" value="Homeodomain-like"/>
    <property type="match status" value="1"/>
</dbReference>
<keyword evidence="4" id="KW-1185">Reference proteome</keyword>
<evidence type="ECO:0000256" key="1">
    <source>
        <dbReference type="ARBA" id="ARBA00009964"/>
    </source>
</evidence>
<dbReference type="InterPro" id="IPR002514">
    <property type="entry name" value="Transposase_8"/>
</dbReference>
<gene>
    <name evidence="3" type="ORF">TOI97_13205</name>
</gene>
<dbReference type="Proteomes" id="UP001294570">
    <property type="component" value="Unassembled WGS sequence"/>
</dbReference>
<comment type="similarity">
    <text evidence="1">Belongs to the transposase 8 family.</text>
</comment>
<dbReference type="Pfam" id="PF01527">
    <property type="entry name" value="HTH_Tnp_1"/>
    <property type="match status" value="1"/>
</dbReference>
<dbReference type="RefSeq" id="WP_321554585.1">
    <property type="nucleotide sequence ID" value="NZ_JAXIVU010000047.1"/>
</dbReference>
<dbReference type="InterPro" id="IPR009057">
    <property type="entry name" value="Homeodomain-like_sf"/>
</dbReference>
<evidence type="ECO:0000313" key="4">
    <source>
        <dbReference type="Proteomes" id="UP001294570"/>
    </source>
</evidence>
<evidence type="ECO:0000256" key="2">
    <source>
        <dbReference type="SAM" id="Coils"/>
    </source>
</evidence>
<evidence type="ECO:0000313" key="3">
    <source>
        <dbReference type="EMBL" id="MDY7220507.1"/>
    </source>
</evidence>
<sequence length="82" mass="9400">AIKQITERGYSVKDVSERLGVSDHSLYNWLKQHKQAANPDPLITQQHDLAVENARLKAELKRAEEERDILKKAAAYFAKQLN</sequence>
<protein>
    <submittedName>
        <fullName evidence="3">Transposase</fullName>
    </submittedName>
</protein>
<comment type="caution">
    <text evidence="3">The sequence shown here is derived from an EMBL/GenBank/DDBJ whole genome shotgun (WGS) entry which is preliminary data.</text>
</comment>
<reference evidence="3 4" key="1">
    <citation type="submission" date="2023-12" db="EMBL/GenBank/DDBJ databases">
        <title>Denitrificimonas halotolerans sp. nov.,a novel species isolated from landfill leachate.</title>
        <authorList>
            <person name="Wang S."/>
        </authorList>
    </citation>
    <scope>NUCLEOTIDE SEQUENCE [LARGE SCALE GENOMIC DNA]</scope>
    <source>
        <strain evidence="3 4">JX-1</strain>
    </source>
</reference>
<organism evidence="3 4">
    <name type="scientific">Denitrificimonas halotolerans</name>
    <dbReference type="NCBI Taxonomy" id="3098930"/>
    <lineage>
        <taxon>Bacteria</taxon>
        <taxon>Pseudomonadati</taxon>
        <taxon>Pseudomonadota</taxon>
        <taxon>Gammaproteobacteria</taxon>
        <taxon>Pseudomonadales</taxon>
        <taxon>Pseudomonadaceae</taxon>
        <taxon>Denitrificimonas</taxon>
    </lineage>
</organism>